<dbReference type="RefSeq" id="WP_101532261.1">
    <property type="nucleotide sequence ID" value="NZ_PKUQ01000001.1"/>
</dbReference>
<dbReference type="PROSITE" id="PS50817">
    <property type="entry name" value="INTEIN_N_TER"/>
    <property type="match status" value="1"/>
</dbReference>
<organism evidence="2 3">
    <name type="scientific">Cohaesibacter celericrescens</name>
    <dbReference type="NCBI Taxonomy" id="2067669"/>
    <lineage>
        <taxon>Bacteria</taxon>
        <taxon>Pseudomonadati</taxon>
        <taxon>Pseudomonadota</taxon>
        <taxon>Alphaproteobacteria</taxon>
        <taxon>Hyphomicrobiales</taxon>
        <taxon>Cohaesibacteraceae</taxon>
    </lineage>
</organism>
<reference evidence="2 3" key="1">
    <citation type="submission" date="2018-01" db="EMBL/GenBank/DDBJ databases">
        <title>The draft genome sequence of Cohaesibacter sp. H1304.</title>
        <authorList>
            <person name="Wang N.-N."/>
            <person name="Du Z.-J."/>
        </authorList>
    </citation>
    <scope>NUCLEOTIDE SEQUENCE [LARGE SCALE GENOMIC DNA]</scope>
    <source>
        <strain evidence="2 3">H1304</strain>
    </source>
</reference>
<evidence type="ECO:0000313" key="3">
    <source>
        <dbReference type="Proteomes" id="UP000234881"/>
    </source>
</evidence>
<evidence type="ECO:0000313" key="2">
    <source>
        <dbReference type="EMBL" id="PLW79179.1"/>
    </source>
</evidence>
<dbReference type="CDD" id="cd00081">
    <property type="entry name" value="Hint"/>
    <property type="match status" value="1"/>
</dbReference>
<dbReference type="GO" id="GO:0016539">
    <property type="term" value="P:intein-mediated protein splicing"/>
    <property type="evidence" value="ECO:0007669"/>
    <property type="project" value="InterPro"/>
</dbReference>
<dbReference type="InterPro" id="IPR006141">
    <property type="entry name" value="Intein_N"/>
</dbReference>
<dbReference type="Gene3D" id="2.170.16.10">
    <property type="entry name" value="Hedgehog/Intein (Hint) domain"/>
    <property type="match status" value="1"/>
</dbReference>
<dbReference type="InterPro" id="IPR036844">
    <property type="entry name" value="Hint_dom_sf"/>
</dbReference>
<dbReference type="SUPFAM" id="SSF51294">
    <property type="entry name" value="Hedgehog/intein (Hint) domain"/>
    <property type="match status" value="1"/>
</dbReference>
<evidence type="ECO:0000256" key="1">
    <source>
        <dbReference type="SAM" id="MobiDB-lite"/>
    </source>
</evidence>
<name>A0A2N5XXG2_9HYPH</name>
<dbReference type="AlphaFoldDB" id="A0A2N5XXG2"/>
<dbReference type="EMBL" id="PKUQ01000001">
    <property type="protein sequence ID" value="PLW79179.1"/>
    <property type="molecule type" value="Genomic_DNA"/>
</dbReference>
<feature type="region of interest" description="Disordered" evidence="1">
    <location>
        <begin position="420"/>
        <end position="459"/>
    </location>
</feature>
<gene>
    <name evidence="2" type="ORF">C0081_02850</name>
</gene>
<keyword evidence="3" id="KW-1185">Reference proteome</keyword>
<dbReference type="OrthoDB" id="8451433at2"/>
<protein>
    <recommendedName>
        <fullName evidence="4">Hint domain-containing protein</fullName>
    </recommendedName>
</protein>
<evidence type="ECO:0008006" key="4">
    <source>
        <dbReference type="Google" id="ProtNLM"/>
    </source>
</evidence>
<dbReference type="Proteomes" id="UP000234881">
    <property type="component" value="Unassembled WGS sequence"/>
</dbReference>
<sequence>MANLNGWTERYNSIISDTPGTINIAPWSGKDPSTPYYAISSIGTKAVLDNKAYIDKYSNKFGIDEKLLESIVYLENSHGWYDFGMGSSVRPANIIPELWGSITGWIEPSEIITHPSANIATAAKLLAEIKERLPNATLAEIATLYNKLSAKQVTKYGKLVEKYAQEKPWENSPPECFLAGTSIAMADGTEKPIEEVKPEDWVLSYDKDGKLQSGRVTRTFINTAKQILDVHGLMVTPGHVTLCGDGKFDGEHVPIMDILRSDGALVMKDGTKVRAATGCPLGSLGDRFIHAIIGEKQSDGRVKVKEVGQLRLGTRFILENDEDLSILDIIQERGGMISEDGYIQTDLGSAKMPFRWIYSSNLPKPEDYVLQRSATTLGDIYQANEWEAVQPQMPMPAFAAMPSASISEQPAVIQAAPSNVPLSMRGHPQAQNQGMSRKQRRAADARARKASKSKSTTLH</sequence>
<comment type="caution">
    <text evidence="2">The sequence shown here is derived from an EMBL/GenBank/DDBJ whole genome shotgun (WGS) entry which is preliminary data.</text>
</comment>
<proteinExistence type="predicted"/>
<accession>A0A2N5XXG2</accession>